<feature type="domain" description="HRDC" evidence="17">
    <location>
        <begin position="527"/>
        <end position="601"/>
    </location>
</feature>
<evidence type="ECO:0000256" key="1">
    <source>
        <dbReference type="ARBA" id="ARBA00001946"/>
    </source>
</evidence>
<keyword evidence="5" id="KW-0547">Nucleotide-binding</keyword>
<protein>
    <recommendedName>
        <fullName evidence="16">DNA helicase RecQ</fullName>
        <ecNumber evidence="16">5.6.2.4</ecNumber>
    </recommendedName>
</protein>
<evidence type="ECO:0000256" key="16">
    <source>
        <dbReference type="NCBIfam" id="TIGR01389"/>
    </source>
</evidence>
<dbReference type="CDD" id="cd17920">
    <property type="entry name" value="DEXHc_RecQ"/>
    <property type="match status" value="1"/>
</dbReference>
<comment type="catalytic activity">
    <reaction evidence="15">
        <text>Couples ATP hydrolysis with the unwinding of duplex DNA by translocating in the 3'-5' direction.</text>
        <dbReference type="EC" id="5.6.2.4"/>
    </reaction>
</comment>
<dbReference type="InterPro" id="IPR010997">
    <property type="entry name" value="HRDC-like_sf"/>
</dbReference>
<evidence type="ECO:0000259" key="18">
    <source>
        <dbReference type="PROSITE" id="PS51192"/>
    </source>
</evidence>
<keyword evidence="10" id="KW-0067">ATP-binding</keyword>
<dbReference type="InterPro" id="IPR018982">
    <property type="entry name" value="RQC_domain"/>
</dbReference>
<gene>
    <name evidence="20" type="ORF">BCL79_1392</name>
</gene>
<name>A0A498CKD3_9GAMM</name>
<dbReference type="SMART" id="SM00956">
    <property type="entry name" value="RQC"/>
    <property type="match status" value="1"/>
</dbReference>
<dbReference type="Pfam" id="PF00570">
    <property type="entry name" value="HRDC"/>
    <property type="match status" value="1"/>
</dbReference>
<dbReference type="GO" id="GO:0003677">
    <property type="term" value="F:DNA binding"/>
    <property type="evidence" value="ECO:0007669"/>
    <property type="project" value="UniProtKB-KW"/>
</dbReference>
<evidence type="ECO:0000256" key="4">
    <source>
        <dbReference type="ARBA" id="ARBA00022723"/>
    </source>
</evidence>
<dbReference type="PROSITE" id="PS50967">
    <property type="entry name" value="HRDC"/>
    <property type="match status" value="1"/>
</dbReference>
<dbReference type="NCBIfam" id="TIGR01389">
    <property type="entry name" value="recQ"/>
    <property type="match status" value="1"/>
</dbReference>
<dbReference type="Gene3D" id="3.40.50.300">
    <property type="entry name" value="P-loop containing nucleotide triphosphate hydrolases"/>
    <property type="match status" value="2"/>
</dbReference>
<dbReference type="GO" id="GO:0009432">
    <property type="term" value="P:SOS response"/>
    <property type="evidence" value="ECO:0007669"/>
    <property type="project" value="UniProtKB-UniRule"/>
</dbReference>
<dbReference type="InterPro" id="IPR027417">
    <property type="entry name" value="P-loop_NTPase"/>
</dbReference>
<evidence type="ECO:0000256" key="3">
    <source>
        <dbReference type="ARBA" id="ARBA00005446"/>
    </source>
</evidence>
<dbReference type="FunFam" id="3.40.50.300:FF:000296">
    <property type="entry name" value="ATP-dependent DNA helicase RecQ"/>
    <property type="match status" value="1"/>
</dbReference>
<comment type="caution">
    <text evidence="20">The sequence shown here is derived from an EMBL/GenBank/DDBJ whole genome shotgun (WGS) entry which is preliminary data.</text>
</comment>
<dbReference type="InterPro" id="IPR006293">
    <property type="entry name" value="DNA_helicase_ATP-dep_RecQ_bac"/>
</dbReference>
<dbReference type="GO" id="GO:0006281">
    <property type="term" value="P:DNA repair"/>
    <property type="evidence" value="ECO:0007669"/>
    <property type="project" value="UniProtKB-KW"/>
</dbReference>
<evidence type="ECO:0000313" key="21">
    <source>
        <dbReference type="Proteomes" id="UP000274786"/>
    </source>
</evidence>
<dbReference type="EMBL" id="RCDC01000004">
    <property type="protein sequence ID" value="RLK56990.1"/>
    <property type="molecule type" value="Genomic_DNA"/>
</dbReference>
<dbReference type="InterPro" id="IPR036388">
    <property type="entry name" value="WH-like_DNA-bd_sf"/>
</dbReference>
<keyword evidence="12" id="KW-0233">DNA recombination</keyword>
<dbReference type="InterPro" id="IPR014001">
    <property type="entry name" value="Helicase_ATP-bd"/>
</dbReference>
<dbReference type="Pfam" id="PF09382">
    <property type="entry name" value="RQC"/>
    <property type="match status" value="1"/>
</dbReference>
<dbReference type="PROSITE" id="PS51192">
    <property type="entry name" value="HELICASE_ATP_BIND_1"/>
    <property type="match status" value="1"/>
</dbReference>
<dbReference type="FunFam" id="1.10.10.10:FF:000175">
    <property type="entry name" value="ATP-dependent DNA helicase RecQ"/>
    <property type="match status" value="1"/>
</dbReference>
<evidence type="ECO:0000313" key="20">
    <source>
        <dbReference type="EMBL" id="RLK56990.1"/>
    </source>
</evidence>
<keyword evidence="8 20" id="KW-0347">Helicase</keyword>
<proteinExistence type="inferred from homology"/>
<dbReference type="Pfam" id="PF00270">
    <property type="entry name" value="DEAD"/>
    <property type="match status" value="1"/>
</dbReference>
<dbReference type="RefSeq" id="WP_121039083.1">
    <property type="nucleotide sequence ID" value="NZ_RCDC01000004.1"/>
</dbReference>
<organism evidence="20 21">
    <name type="scientific">Stenotrophomonas rhizophila</name>
    <dbReference type="NCBI Taxonomy" id="216778"/>
    <lineage>
        <taxon>Bacteria</taxon>
        <taxon>Pseudomonadati</taxon>
        <taxon>Pseudomonadota</taxon>
        <taxon>Gammaproteobacteria</taxon>
        <taxon>Lysobacterales</taxon>
        <taxon>Lysobacteraceae</taxon>
        <taxon>Stenotrophomonas</taxon>
    </lineage>
</organism>
<keyword evidence="4" id="KW-0479">Metal-binding</keyword>
<dbReference type="GO" id="GO:0046872">
    <property type="term" value="F:metal ion binding"/>
    <property type="evidence" value="ECO:0007669"/>
    <property type="project" value="UniProtKB-KW"/>
</dbReference>
<dbReference type="NCBIfam" id="TIGR00614">
    <property type="entry name" value="recQ_fam"/>
    <property type="match status" value="1"/>
</dbReference>
<evidence type="ECO:0000256" key="11">
    <source>
        <dbReference type="ARBA" id="ARBA00023125"/>
    </source>
</evidence>
<dbReference type="GO" id="GO:0006310">
    <property type="term" value="P:DNA recombination"/>
    <property type="evidence" value="ECO:0007669"/>
    <property type="project" value="UniProtKB-UniRule"/>
</dbReference>
<dbReference type="CDD" id="cd18794">
    <property type="entry name" value="SF2_C_RecQ"/>
    <property type="match status" value="1"/>
</dbReference>
<dbReference type="InterPro" id="IPR002121">
    <property type="entry name" value="HRDC_dom"/>
</dbReference>
<keyword evidence="11" id="KW-0238">DNA-binding</keyword>
<feature type="domain" description="Helicase ATP-binding" evidence="18">
    <location>
        <begin position="27"/>
        <end position="195"/>
    </location>
</feature>
<dbReference type="InterPro" id="IPR044876">
    <property type="entry name" value="HRDC_dom_sf"/>
</dbReference>
<dbReference type="AlphaFoldDB" id="A0A498CKD3"/>
<dbReference type="PROSITE" id="PS51194">
    <property type="entry name" value="HELICASE_CTER"/>
    <property type="match status" value="1"/>
</dbReference>
<keyword evidence="14" id="KW-0413">Isomerase</keyword>
<keyword evidence="13" id="KW-0234">DNA repair</keyword>
<dbReference type="GO" id="GO:0009378">
    <property type="term" value="F:four-way junction helicase activity"/>
    <property type="evidence" value="ECO:0007669"/>
    <property type="project" value="TreeGrafter"/>
</dbReference>
<dbReference type="PANTHER" id="PTHR13710">
    <property type="entry name" value="DNA HELICASE RECQ FAMILY MEMBER"/>
    <property type="match status" value="1"/>
</dbReference>
<dbReference type="GO" id="GO:0043138">
    <property type="term" value="F:3'-5' DNA helicase activity"/>
    <property type="evidence" value="ECO:0007669"/>
    <property type="project" value="UniProtKB-EC"/>
</dbReference>
<evidence type="ECO:0000256" key="10">
    <source>
        <dbReference type="ARBA" id="ARBA00022840"/>
    </source>
</evidence>
<dbReference type="GO" id="GO:0005524">
    <property type="term" value="F:ATP binding"/>
    <property type="evidence" value="ECO:0007669"/>
    <property type="project" value="UniProtKB-KW"/>
</dbReference>
<dbReference type="InterPro" id="IPR032284">
    <property type="entry name" value="RecQ_Zn-bd"/>
</dbReference>
<dbReference type="Pfam" id="PF00271">
    <property type="entry name" value="Helicase_C"/>
    <property type="match status" value="1"/>
</dbReference>
<evidence type="ECO:0000256" key="6">
    <source>
        <dbReference type="ARBA" id="ARBA00022763"/>
    </source>
</evidence>
<keyword evidence="6" id="KW-0227">DNA damage</keyword>
<reference evidence="20 21" key="1">
    <citation type="submission" date="2018-10" db="EMBL/GenBank/DDBJ databases">
        <title>Comparative analysis of microorganisms from saline springs in Andes Mountain Range, Colombia.</title>
        <authorList>
            <person name="Rubin E."/>
        </authorList>
    </citation>
    <scope>NUCLEOTIDE SEQUENCE [LARGE SCALE GENOMIC DNA]</scope>
    <source>
        <strain evidence="20 21">USBA GBX 843</strain>
    </source>
</reference>
<dbReference type="GO" id="GO:0043590">
    <property type="term" value="C:bacterial nucleoid"/>
    <property type="evidence" value="ECO:0007669"/>
    <property type="project" value="TreeGrafter"/>
</dbReference>
<evidence type="ECO:0000256" key="13">
    <source>
        <dbReference type="ARBA" id="ARBA00023204"/>
    </source>
</evidence>
<dbReference type="FunFam" id="3.40.50.300:FF:000156">
    <property type="entry name" value="ATP-dependent DNA helicase recQ"/>
    <property type="match status" value="1"/>
</dbReference>
<keyword evidence="7" id="KW-0378">Hydrolase</keyword>
<dbReference type="OrthoDB" id="9760034at2"/>
<dbReference type="PANTHER" id="PTHR13710:SF105">
    <property type="entry name" value="ATP-DEPENDENT DNA HELICASE Q1"/>
    <property type="match status" value="1"/>
</dbReference>
<dbReference type="EC" id="5.6.2.4" evidence="16"/>
<evidence type="ECO:0000259" key="17">
    <source>
        <dbReference type="PROSITE" id="PS50967"/>
    </source>
</evidence>
<dbReference type="GO" id="GO:0030894">
    <property type="term" value="C:replisome"/>
    <property type="evidence" value="ECO:0007669"/>
    <property type="project" value="TreeGrafter"/>
</dbReference>
<dbReference type="Gene3D" id="1.10.10.10">
    <property type="entry name" value="Winged helix-like DNA-binding domain superfamily/Winged helix DNA-binding domain"/>
    <property type="match status" value="1"/>
</dbReference>
<dbReference type="Gene3D" id="1.10.150.80">
    <property type="entry name" value="HRDC domain"/>
    <property type="match status" value="1"/>
</dbReference>
<accession>A0A498CKD3</accession>
<dbReference type="InterPro" id="IPR011545">
    <property type="entry name" value="DEAD/DEAH_box_helicase_dom"/>
</dbReference>
<dbReference type="GO" id="GO:0016787">
    <property type="term" value="F:hydrolase activity"/>
    <property type="evidence" value="ECO:0007669"/>
    <property type="project" value="UniProtKB-KW"/>
</dbReference>
<evidence type="ECO:0000256" key="7">
    <source>
        <dbReference type="ARBA" id="ARBA00022801"/>
    </source>
</evidence>
<dbReference type="SMART" id="SM00487">
    <property type="entry name" value="DEXDc"/>
    <property type="match status" value="1"/>
</dbReference>
<dbReference type="SMART" id="SM00490">
    <property type="entry name" value="HELICc"/>
    <property type="match status" value="1"/>
</dbReference>
<evidence type="ECO:0000256" key="8">
    <source>
        <dbReference type="ARBA" id="ARBA00022806"/>
    </source>
</evidence>
<comment type="similarity">
    <text evidence="3">Belongs to the helicase family. RecQ subfamily.</text>
</comment>
<dbReference type="GO" id="GO:0006260">
    <property type="term" value="P:DNA replication"/>
    <property type="evidence" value="ECO:0007669"/>
    <property type="project" value="InterPro"/>
</dbReference>
<dbReference type="SUPFAM" id="SSF47819">
    <property type="entry name" value="HRDC-like"/>
    <property type="match status" value="1"/>
</dbReference>
<evidence type="ECO:0000256" key="15">
    <source>
        <dbReference type="ARBA" id="ARBA00034617"/>
    </source>
</evidence>
<evidence type="ECO:0000256" key="12">
    <source>
        <dbReference type="ARBA" id="ARBA00023172"/>
    </source>
</evidence>
<evidence type="ECO:0000256" key="14">
    <source>
        <dbReference type="ARBA" id="ARBA00023235"/>
    </source>
</evidence>
<dbReference type="InterPro" id="IPR001650">
    <property type="entry name" value="Helicase_C-like"/>
</dbReference>
<comment type="cofactor">
    <cofactor evidence="2">
        <name>Zn(2+)</name>
        <dbReference type="ChEBI" id="CHEBI:29105"/>
    </cofactor>
</comment>
<feature type="domain" description="Helicase C-terminal" evidence="19">
    <location>
        <begin position="216"/>
        <end position="363"/>
    </location>
</feature>
<evidence type="ECO:0000256" key="9">
    <source>
        <dbReference type="ARBA" id="ARBA00022833"/>
    </source>
</evidence>
<comment type="cofactor">
    <cofactor evidence="1">
        <name>Mg(2+)</name>
        <dbReference type="ChEBI" id="CHEBI:18420"/>
    </cofactor>
</comment>
<evidence type="ECO:0000256" key="5">
    <source>
        <dbReference type="ARBA" id="ARBA00022741"/>
    </source>
</evidence>
<dbReference type="Pfam" id="PF16124">
    <property type="entry name" value="RecQ_Zn_bind"/>
    <property type="match status" value="1"/>
</dbReference>
<dbReference type="Proteomes" id="UP000274786">
    <property type="component" value="Unassembled WGS sequence"/>
</dbReference>
<dbReference type="SMART" id="SM00341">
    <property type="entry name" value="HRDC"/>
    <property type="match status" value="1"/>
</dbReference>
<evidence type="ECO:0000259" key="19">
    <source>
        <dbReference type="PROSITE" id="PS51194"/>
    </source>
</evidence>
<dbReference type="FunFam" id="1.10.150.80:FF:000002">
    <property type="entry name" value="ATP-dependent DNA helicase RecQ"/>
    <property type="match status" value="1"/>
</dbReference>
<dbReference type="InterPro" id="IPR004589">
    <property type="entry name" value="DNA_helicase_ATP-dep_RecQ"/>
</dbReference>
<sequence>MSSRPAHDLLSRIFGYDEFRGPQQAIVEHVAAGNDALVLMPTGGGKSLCYQVPSLLRDGTGIVISPLIALMQDQVEALRQLGVRAEYLNSTLDGETAARVERELVAGELDMLYVAPERLLTGRFLSLLSRSRIALFAIDEAHCVSQWGHDFRPEYRQLTVLHERWPDVPRIALTATADPPTQREIAERLDLTNAQHFVSSFDRPNIRYTVVQKDNAKRQLLDFLKVHRQEAGIVYCMSRRKVEETAEFLCKEGMNALPYHAGLPAEVRAANQRRFLREDGIVMCATIAFGMGIDKPDVRFVAHTDLPKSMEGYYQETGRAGRDGEPAEAWLCYGLGDVVLLKQMIEQSEAGEDRKTLERSKLDHLLGYCESMQCRRQVLLAGFGETYPQPCGNCDNCLLPPDAWDASVAAQKALSCVYRSGQRFGVGHLIDILRGGDNEKVRQFGHTELSTYGIGKDLDARSWRSVFRQLVASSLLEVDSSAYGGLRLTDGSREVLKGQRKVMMRRETPKAARERDRSGQRTGLSVLPQDLALFNALRGLRAELAREQNVPAFVIFHDSTLRNIAEQRPTSVDALGRVGGIGGTKLARYGDRLVEIVREEG</sequence>
<dbReference type="GO" id="GO:0005737">
    <property type="term" value="C:cytoplasm"/>
    <property type="evidence" value="ECO:0007669"/>
    <property type="project" value="TreeGrafter"/>
</dbReference>
<evidence type="ECO:0000256" key="2">
    <source>
        <dbReference type="ARBA" id="ARBA00001947"/>
    </source>
</evidence>
<keyword evidence="9" id="KW-0862">Zinc</keyword>
<dbReference type="SUPFAM" id="SSF52540">
    <property type="entry name" value="P-loop containing nucleoside triphosphate hydrolases"/>
    <property type="match status" value="2"/>
</dbReference>